<dbReference type="FunFam" id="2.170.130.10:FF:000010">
    <property type="entry name" value="Ferripyoverdine receptor"/>
    <property type="match status" value="1"/>
</dbReference>
<evidence type="ECO:0000256" key="12">
    <source>
        <dbReference type="ARBA" id="ARBA00023170"/>
    </source>
</evidence>
<keyword evidence="4 14" id="KW-1134">Transmembrane beta strand</keyword>
<evidence type="ECO:0000256" key="13">
    <source>
        <dbReference type="ARBA" id="ARBA00023237"/>
    </source>
</evidence>
<evidence type="ECO:0000256" key="16">
    <source>
        <dbReference type="SAM" id="MobiDB-lite"/>
    </source>
</evidence>
<keyword evidence="5" id="KW-0410">Iron transport</keyword>
<keyword evidence="12 19" id="KW-0675">Receptor</keyword>
<evidence type="ECO:0000256" key="8">
    <source>
        <dbReference type="ARBA" id="ARBA00023004"/>
    </source>
</evidence>
<feature type="region of interest" description="Disordered" evidence="16">
    <location>
        <begin position="493"/>
        <end position="514"/>
    </location>
</feature>
<name>A0AB35WSQ9_9PSED</name>
<dbReference type="InterPro" id="IPR036942">
    <property type="entry name" value="Beta-barrel_TonB_sf"/>
</dbReference>
<protein>
    <submittedName>
        <fullName evidence="19">TonB-dependent siderophore receptor</fullName>
    </submittedName>
</protein>
<evidence type="ECO:0000259" key="18">
    <source>
        <dbReference type="SMART" id="SM00965"/>
    </source>
</evidence>
<dbReference type="GO" id="GO:0015344">
    <property type="term" value="F:siderophore uptake transmembrane transporter activity"/>
    <property type="evidence" value="ECO:0007669"/>
    <property type="project" value="TreeGrafter"/>
</dbReference>
<keyword evidence="8" id="KW-0408">Iron</keyword>
<evidence type="ECO:0000256" key="1">
    <source>
        <dbReference type="ARBA" id="ARBA00004571"/>
    </source>
</evidence>
<comment type="caution">
    <text evidence="19">The sequence shown here is derived from an EMBL/GenBank/DDBJ whole genome shotgun (WGS) entry which is preliminary data.</text>
</comment>
<dbReference type="SMART" id="SM00965">
    <property type="entry name" value="STN"/>
    <property type="match status" value="1"/>
</dbReference>
<comment type="subcellular location">
    <subcellularLocation>
        <location evidence="1 14">Cell outer membrane</location>
        <topology evidence="1 14">Multi-pass membrane protein</topology>
    </subcellularLocation>
</comment>
<keyword evidence="10 15" id="KW-0798">TonB box</keyword>
<evidence type="ECO:0000256" key="5">
    <source>
        <dbReference type="ARBA" id="ARBA00022496"/>
    </source>
</evidence>
<evidence type="ECO:0000256" key="15">
    <source>
        <dbReference type="RuleBase" id="RU003357"/>
    </source>
</evidence>
<evidence type="ECO:0000256" key="9">
    <source>
        <dbReference type="ARBA" id="ARBA00023065"/>
    </source>
</evidence>
<dbReference type="SUPFAM" id="SSF56935">
    <property type="entry name" value="Porins"/>
    <property type="match status" value="1"/>
</dbReference>
<dbReference type="Pfam" id="PF07715">
    <property type="entry name" value="Plug"/>
    <property type="match status" value="1"/>
</dbReference>
<dbReference type="InterPro" id="IPR039426">
    <property type="entry name" value="TonB-dep_rcpt-like"/>
</dbReference>
<keyword evidence="7 17" id="KW-0732">Signal</keyword>
<dbReference type="GO" id="GO:0038023">
    <property type="term" value="F:signaling receptor activity"/>
    <property type="evidence" value="ECO:0007669"/>
    <property type="project" value="InterPro"/>
</dbReference>
<dbReference type="InterPro" id="IPR010105">
    <property type="entry name" value="TonB_sidphr_rcpt"/>
</dbReference>
<dbReference type="NCBIfam" id="TIGR01783">
    <property type="entry name" value="TonB-siderophor"/>
    <property type="match status" value="1"/>
</dbReference>
<reference evidence="19 20" key="1">
    <citation type="submission" date="2024-01" db="EMBL/GenBank/DDBJ databases">
        <title>Unpublished Manusciprt.</title>
        <authorList>
            <person name="Duman M."/>
            <person name="Valdes E.G."/>
            <person name="Ajmi N."/>
            <person name="Altun S."/>
            <person name="Saticioglu I.B."/>
        </authorList>
    </citation>
    <scope>NUCLEOTIDE SEQUENCE [LARGE SCALE GENOMIC DNA]</scope>
    <source>
        <strain evidence="19 20">120P</strain>
    </source>
</reference>
<dbReference type="Gene3D" id="2.170.130.10">
    <property type="entry name" value="TonB-dependent receptor, plug domain"/>
    <property type="match status" value="1"/>
</dbReference>
<dbReference type="Pfam" id="PF00593">
    <property type="entry name" value="TonB_dep_Rec_b-barrel"/>
    <property type="match status" value="1"/>
</dbReference>
<evidence type="ECO:0000256" key="11">
    <source>
        <dbReference type="ARBA" id="ARBA00023136"/>
    </source>
</evidence>
<comment type="similarity">
    <text evidence="2 14 15">Belongs to the TonB-dependent receptor family.</text>
</comment>
<dbReference type="PANTHER" id="PTHR32552">
    <property type="entry name" value="FERRICHROME IRON RECEPTOR-RELATED"/>
    <property type="match status" value="1"/>
</dbReference>
<keyword evidence="13 14" id="KW-0998">Cell outer membrane</keyword>
<dbReference type="InterPro" id="IPR037066">
    <property type="entry name" value="Plug_dom_sf"/>
</dbReference>
<evidence type="ECO:0000256" key="6">
    <source>
        <dbReference type="ARBA" id="ARBA00022692"/>
    </source>
</evidence>
<keyword evidence="11 14" id="KW-0472">Membrane</keyword>
<evidence type="ECO:0000313" key="19">
    <source>
        <dbReference type="EMBL" id="MEE1867746.1"/>
    </source>
</evidence>
<sequence>MSHPSPLQKTALRLNLNGALLRMSLGAALCSAAIAPCAWAQQTTEQLDYNIAAGPLGTALSQFAAASGVTLSFGSTQTQGLVTAGIKGRYSFNEGVTRLLANSGLQLRQEGAGRFSLVKTPSGSALELGTTNITGGYLGATTEDTGSYTTGPMQTATKLALSIRETPQSVTVITRQRMDDQNMKSLEDVLKSTPGIAVTKDGPQRSTFYSRGFAVENLMTDGLANDLSHYLTRDMNSSPDMAIFDRVEVVRGATGMMQGSGNPAAAVNMIRKRPTATPRVSITGSAGSWDNYRTEFDASNALNESGTLRGRVVTAYQSKNSFQDFVSSERSVFYGITEADLNEDATFTFGISNQNSNYNGAWGGLPVAADGSDLHLKRSTYLGSNWEFWDQDNTTAFTRLEYRFANSWKMLLAASKSWSDLSMAGSIPERMGDNFDQFGQYIGRYDYDDQQSSYDAYVTGPFSLLGRTHELVVGASKRDLTFKGKGLATSLDTHTDLHNPSGIPKPDLSANPWKQDRTSEQEGAYVTTRLSISEDLKLILGARLDWYEFDVDTSWNGKTSASSLPNKVTRHLTRYAGAVYDLDQNHSMYISYTDIFRPQTELDAQSNALKPIEGKNYEIGIKGEYFDGNLNASAAIFRIDQENRAKELNPNQCNPVGSTCFEAAGEVRSEGFELEVNGSLMPGWELGAGYTYAAAKYTKDTDHNNVGRLFSTNIPRHIFKAFTTYQLPGELQRWTIGGGLSRQNTVYNKGSNDYLTTFDYRIEQKAYTVVDLMSSYQASENVNIRVNLNNVFDKTYYQDISSNTDYGNSLYGEPRNAMVTVRWSL</sequence>
<proteinExistence type="inferred from homology"/>
<feature type="domain" description="Secretin/TonB short N-terminal" evidence="18">
    <location>
        <begin position="69"/>
        <end position="120"/>
    </location>
</feature>
<feature type="chain" id="PRO_5044279467" evidence="17">
    <location>
        <begin position="41"/>
        <end position="825"/>
    </location>
</feature>
<dbReference type="Gene3D" id="2.40.170.20">
    <property type="entry name" value="TonB-dependent receptor, beta-barrel domain"/>
    <property type="match status" value="1"/>
</dbReference>
<evidence type="ECO:0000256" key="14">
    <source>
        <dbReference type="PROSITE-ProRule" id="PRU01360"/>
    </source>
</evidence>
<dbReference type="Gene3D" id="3.55.50.30">
    <property type="match status" value="1"/>
</dbReference>
<evidence type="ECO:0000256" key="4">
    <source>
        <dbReference type="ARBA" id="ARBA00022452"/>
    </source>
</evidence>
<dbReference type="GO" id="GO:0009279">
    <property type="term" value="C:cell outer membrane"/>
    <property type="evidence" value="ECO:0007669"/>
    <property type="project" value="UniProtKB-SubCell"/>
</dbReference>
<dbReference type="EMBL" id="JAZDQP010000009">
    <property type="protein sequence ID" value="MEE1867746.1"/>
    <property type="molecule type" value="Genomic_DNA"/>
</dbReference>
<dbReference type="RefSeq" id="WP_330079905.1">
    <property type="nucleotide sequence ID" value="NZ_JAZDCU010000008.1"/>
</dbReference>
<dbReference type="InterPro" id="IPR012910">
    <property type="entry name" value="Plug_dom"/>
</dbReference>
<organism evidence="19 20">
    <name type="scientific">Pseudomonas auratipiscis</name>
    <dbReference type="NCBI Taxonomy" id="3115853"/>
    <lineage>
        <taxon>Bacteria</taxon>
        <taxon>Pseudomonadati</taxon>
        <taxon>Pseudomonadota</taxon>
        <taxon>Gammaproteobacteria</taxon>
        <taxon>Pseudomonadales</taxon>
        <taxon>Pseudomonadaceae</taxon>
        <taxon>Pseudomonas</taxon>
    </lineage>
</organism>
<gene>
    <name evidence="19" type="ORF">V0R53_15245</name>
</gene>
<dbReference type="PANTHER" id="PTHR32552:SF74">
    <property type="entry name" value="HYDROXAMATE SIDEROPHORE RECEPTOR FHUE"/>
    <property type="match status" value="1"/>
</dbReference>
<keyword evidence="6 14" id="KW-0812">Transmembrane</keyword>
<dbReference type="InterPro" id="IPR000531">
    <property type="entry name" value="Beta-barrel_TonB"/>
</dbReference>
<evidence type="ECO:0000256" key="17">
    <source>
        <dbReference type="SAM" id="SignalP"/>
    </source>
</evidence>
<evidence type="ECO:0000256" key="7">
    <source>
        <dbReference type="ARBA" id="ARBA00022729"/>
    </source>
</evidence>
<dbReference type="CDD" id="cd01347">
    <property type="entry name" value="ligand_gated_channel"/>
    <property type="match status" value="1"/>
</dbReference>
<keyword evidence="20" id="KW-1185">Reference proteome</keyword>
<dbReference type="AlphaFoldDB" id="A0AB35WSQ9"/>
<keyword evidence="9" id="KW-0406">Ion transport</keyword>
<accession>A0AB35WSQ9</accession>
<evidence type="ECO:0000313" key="20">
    <source>
        <dbReference type="Proteomes" id="UP001307839"/>
    </source>
</evidence>
<feature type="signal peptide" evidence="17">
    <location>
        <begin position="1"/>
        <end position="40"/>
    </location>
</feature>
<dbReference type="Proteomes" id="UP001307839">
    <property type="component" value="Unassembled WGS sequence"/>
</dbReference>
<dbReference type="InterPro" id="IPR011662">
    <property type="entry name" value="Secretin/TonB_short_N"/>
</dbReference>
<evidence type="ECO:0000256" key="3">
    <source>
        <dbReference type="ARBA" id="ARBA00022448"/>
    </source>
</evidence>
<dbReference type="PROSITE" id="PS52016">
    <property type="entry name" value="TONB_DEPENDENT_REC_3"/>
    <property type="match status" value="1"/>
</dbReference>
<evidence type="ECO:0000256" key="2">
    <source>
        <dbReference type="ARBA" id="ARBA00009810"/>
    </source>
</evidence>
<keyword evidence="3 14" id="KW-0813">Transport</keyword>
<evidence type="ECO:0000256" key="10">
    <source>
        <dbReference type="ARBA" id="ARBA00023077"/>
    </source>
</evidence>
<dbReference type="GO" id="GO:0015891">
    <property type="term" value="P:siderophore transport"/>
    <property type="evidence" value="ECO:0007669"/>
    <property type="project" value="InterPro"/>
</dbReference>